<accession>A0AB39W777</accession>
<dbReference type="EMBL" id="CP165625">
    <property type="protein sequence ID" value="XDU96587.1"/>
    <property type="molecule type" value="Genomic_DNA"/>
</dbReference>
<sequence length="261" mass="30612">MTPSLNSLKGVVVKRKDQFTRKQKLQIFRDCFLGQTHNSKLLKIQNEDDIYFRYDKVNFVLKAFSDKPLLISNPSLRYKIDYELTNFEATFSKLSVTKEDLVESYYSGLSRFEEIDNSNEILALRKKAYEGSQVLFFLNLANNIWDKEQFLIIHNKNVLDPKNCFKIEREKDFVKVEVLAKEYKKENINEVASYDLIFNKNEHSGIIFETDVFYVYPDGNNSKIENIVFSGKLSEEKVGDRLPLNYVYVPENEIYNTGILK</sequence>
<reference evidence="1" key="1">
    <citation type="submission" date="2024-07" db="EMBL/GenBank/DDBJ databases">
        <authorList>
            <person name="Biller S.J."/>
        </authorList>
    </citation>
    <scope>NUCLEOTIDE SEQUENCE</scope>
    <source>
        <strain evidence="1">WC2409</strain>
    </source>
</reference>
<protein>
    <recommendedName>
        <fullName evidence="2">DUF4292 domain-containing protein</fullName>
    </recommendedName>
</protein>
<dbReference type="RefSeq" id="WP_369753727.1">
    <property type="nucleotide sequence ID" value="NZ_CP165625.1"/>
</dbReference>
<evidence type="ECO:0000313" key="1">
    <source>
        <dbReference type="EMBL" id="XDU96587.1"/>
    </source>
</evidence>
<name>A0AB39W777_9FLAO</name>
<proteinExistence type="predicted"/>
<organism evidence="1">
    <name type="scientific">Flavobacterium sp. WC2409</name>
    <dbReference type="NCBI Taxonomy" id="3234139"/>
    <lineage>
        <taxon>Bacteria</taxon>
        <taxon>Pseudomonadati</taxon>
        <taxon>Bacteroidota</taxon>
        <taxon>Flavobacteriia</taxon>
        <taxon>Flavobacteriales</taxon>
        <taxon>Flavobacteriaceae</taxon>
        <taxon>Flavobacterium</taxon>
    </lineage>
</organism>
<evidence type="ECO:0008006" key="2">
    <source>
        <dbReference type="Google" id="ProtNLM"/>
    </source>
</evidence>
<dbReference type="AlphaFoldDB" id="A0AB39W777"/>
<gene>
    <name evidence="1" type="ORF">AB3G34_05600</name>
</gene>